<dbReference type="GO" id="GO:0016740">
    <property type="term" value="F:transferase activity"/>
    <property type="evidence" value="ECO:0007669"/>
    <property type="project" value="TreeGrafter"/>
</dbReference>
<comment type="cofactor">
    <cofactor evidence="7">
        <name>[4Fe-4S] cluster</name>
        <dbReference type="ChEBI" id="CHEBI:49883"/>
    </cofactor>
    <text evidence="7">Binds 1 [4Fe-4S] cluster. The cluster is coordinated with 3 cysteines and an exchangeable S-adenosyl-L-methionine.</text>
</comment>
<dbReference type="Gene3D" id="3.20.20.70">
    <property type="entry name" value="Aldolase class I"/>
    <property type="match status" value="1"/>
</dbReference>
<dbReference type="InterPro" id="IPR006638">
    <property type="entry name" value="Elp3/MiaA/NifB-like_rSAM"/>
</dbReference>
<dbReference type="SFLD" id="SFLDG01060">
    <property type="entry name" value="BATS_domain_containing"/>
    <property type="match status" value="1"/>
</dbReference>
<proteinExistence type="predicted"/>
<gene>
    <name evidence="11" type="ORF">Desgi_0921</name>
</gene>
<dbReference type="InterPro" id="IPR010722">
    <property type="entry name" value="BATS_dom"/>
</dbReference>
<feature type="binding site" evidence="7">
    <location>
        <position position="98"/>
    </location>
    <ligand>
        <name>[4Fe-4S] cluster</name>
        <dbReference type="ChEBI" id="CHEBI:49883"/>
        <note>4Fe-4S-S-AdoMet</note>
    </ligand>
</feature>
<dbReference type="PANTHER" id="PTHR43726">
    <property type="entry name" value="3-METHYLORNITHINE SYNTHASE"/>
    <property type="match status" value="1"/>
</dbReference>
<keyword evidence="5 7" id="KW-0411">Iron-sulfur</keyword>
<accession>R4KFM9</accession>
<evidence type="ECO:0000313" key="12">
    <source>
        <dbReference type="Proteomes" id="UP000013520"/>
    </source>
</evidence>
<comment type="cofactor">
    <cofactor evidence="6">
        <name>[2Fe-2S] cluster</name>
        <dbReference type="ChEBI" id="CHEBI:190135"/>
    </cofactor>
</comment>
<dbReference type="KEGG" id="dgi:Desgi_0921"/>
<dbReference type="Pfam" id="PF04055">
    <property type="entry name" value="Radical_SAM"/>
    <property type="match status" value="1"/>
</dbReference>
<evidence type="ECO:0000256" key="6">
    <source>
        <dbReference type="ARBA" id="ARBA00034078"/>
    </source>
</evidence>
<feature type="binding site" evidence="8">
    <location>
        <position position="260"/>
    </location>
    <ligand>
        <name>S-adenosyl-L-methionine</name>
        <dbReference type="ChEBI" id="CHEBI:59789"/>
    </ligand>
</feature>
<evidence type="ECO:0000256" key="2">
    <source>
        <dbReference type="ARBA" id="ARBA00022691"/>
    </source>
</evidence>
<organism evidence="11 12">
    <name type="scientific">Desulfoscipio gibsoniae DSM 7213</name>
    <dbReference type="NCBI Taxonomy" id="767817"/>
    <lineage>
        <taxon>Bacteria</taxon>
        <taxon>Bacillati</taxon>
        <taxon>Bacillota</taxon>
        <taxon>Clostridia</taxon>
        <taxon>Eubacteriales</taxon>
        <taxon>Desulfallaceae</taxon>
        <taxon>Desulfoscipio</taxon>
    </lineage>
</organism>
<keyword evidence="4 7" id="KW-0408">Iron</keyword>
<dbReference type="NCBIfam" id="TIGR03956">
    <property type="entry name" value="rSAM_HydE"/>
    <property type="match status" value="1"/>
</dbReference>
<reference evidence="11 12" key="1">
    <citation type="submission" date="2012-01" db="EMBL/GenBank/DDBJ databases">
        <title>Complete sequence of Desulfotomaculum gibsoniae DSM 7213.</title>
        <authorList>
            <consortium name="US DOE Joint Genome Institute"/>
            <person name="Lucas S."/>
            <person name="Han J."/>
            <person name="Lapidus A."/>
            <person name="Cheng J.-F."/>
            <person name="Goodwin L."/>
            <person name="Pitluck S."/>
            <person name="Peters L."/>
            <person name="Ovchinnikova G."/>
            <person name="Teshima H."/>
            <person name="Detter J.C."/>
            <person name="Han C."/>
            <person name="Tapia R."/>
            <person name="Land M."/>
            <person name="Hauser L."/>
            <person name="Kyrpides N."/>
            <person name="Ivanova N."/>
            <person name="Pagani I."/>
            <person name="Parshina S."/>
            <person name="Plugge C."/>
            <person name="Muyzer G."/>
            <person name="Kuever J."/>
            <person name="Ivanova A."/>
            <person name="Nazina T."/>
            <person name="Klenk H.-P."/>
            <person name="Brambilla E."/>
            <person name="Spring S."/>
            <person name="Stams A.F."/>
            <person name="Woyke T."/>
        </authorList>
    </citation>
    <scope>NUCLEOTIDE SEQUENCE [LARGE SCALE GENOMIC DNA]</scope>
    <source>
        <strain evidence="11 12">DSM 7213</strain>
    </source>
</reference>
<evidence type="ECO:0000259" key="10">
    <source>
        <dbReference type="PROSITE" id="PS51918"/>
    </source>
</evidence>
<dbReference type="PIRSF" id="PIRSF004762">
    <property type="entry name" value="CHP00423"/>
    <property type="match status" value="1"/>
</dbReference>
<dbReference type="SFLD" id="SFLDS00029">
    <property type="entry name" value="Radical_SAM"/>
    <property type="match status" value="1"/>
</dbReference>
<protein>
    <submittedName>
        <fullName evidence="11">Iron-only hydrogenase maturation rSAM protein HydE</fullName>
    </submittedName>
</protein>
<dbReference type="GO" id="GO:0051539">
    <property type="term" value="F:4 iron, 4 sulfur cluster binding"/>
    <property type="evidence" value="ECO:0007669"/>
    <property type="project" value="UniProtKB-KW"/>
</dbReference>
<evidence type="ECO:0000256" key="1">
    <source>
        <dbReference type="ARBA" id="ARBA00022485"/>
    </source>
</evidence>
<evidence type="ECO:0000256" key="7">
    <source>
        <dbReference type="PIRSR" id="PIRSR004762-1"/>
    </source>
</evidence>
<dbReference type="SFLD" id="SFLDG01082">
    <property type="entry name" value="B12-binding_domain_containing"/>
    <property type="match status" value="1"/>
</dbReference>
<dbReference type="SMART" id="SM00876">
    <property type="entry name" value="BATS"/>
    <property type="match status" value="1"/>
</dbReference>
<keyword evidence="1 7" id="KW-0004">4Fe-4S</keyword>
<name>R4KFM9_9FIRM</name>
<dbReference type="EMBL" id="CP003273">
    <property type="protein sequence ID" value="AGL00467.1"/>
    <property type="molecule type" value="Genomic_DNA"/>
</dbReference>
<dbReference type="PROSITE" id="PS51918">
    <property type="entry name" value="RADICAL_SAM"/>
    <property type="match status" value="1"/>
</dbReference>
<sequence>MERTSLQPSRFTQYIRTYSNQRLEWLAIDSFKDALHSLSAGLPPNEEYIVALLSAGTEQMPELLSAADRMRRREVGEAVHLRAIIEFSNFCRKNCLYCGLRRDNRSLPRYRLTEQQILDAAGEAAVLGFRTVVLQSGEDPYYRPADIARVVEKIKSSCDLAVTLSLGEHSRQTYKIWREAGADRYLLKQETADERLFKYLKPDTSLSKRVQCLCWLKELGYQTGSGNMVGLPGQSLHTLAQDIMLMQELDVDMAGIGPFLPHPATPLKDAAPGGLELTLKTLALTRICLPQAHLPATTALCTLTTDGRRMALSGGANVIMPNLTPPAVRSKYLIYPQKADISEKPAVALAEITALLAEMGRPLASGPGHATKTNRKSFFTDDKSDK</sequence>
<feature type="binding site" evidence="7">
    <location>
        <position position="95"/>
    </location>
    <ligand>
        <name>[4Fe-4S] cluster</name>
        <dbReference type="ChEBI" id="CHEBI:49883"/>
        <note>4Fe-4S-S-AdoMet</note>
    </ligand>
</feature>
<evidence type="ECO:0000256" key="9">
    <source>
        <dbReference type="SAM" id="MobiDB-lite"/>
    </source>
</evidence>
<dbReference type="InterPro" id="IPR034422">
    <property type="entry name" value="HydE/PylB-like"/>
</dbReference>
<dbReference type="GO" id="GO:0042364">
    <property type="term" value="P:water-soluble vitamin biosynthetic process"/>
    <property type="evidence" value="ECO:0007669"/>
    <property type="project" value="UniProtKB-ARBA"/>
</dbReference>
<dbReference type="eggNOG" id="COG0502">
    <property type="taxonomic scope" value="Bacteria"/>
</dbReference>
<dbReference type="OrthoDB" id="9775764at2"/>
<dbReference type="SFLD" id="SFLDF00348">
    <property type="entry name" value="FeFe_hydrogenase_maturase_(Hyd"/>
    <property type="match status" value="1"/>
</dbReference>
<evidence type="ECO:0000313" key="11">
    <source>
        <dbReference type="EMBL" id="AGL00467.1"/>
    </source>
</evidence>
<dbReference type="SUPFAM" id="SSF102114">
    <property type="entry name" value="Radical SAM enzymes"/>
    <property type="match status" value="1"/>
</dbReference>
<dbReference type="PANTHER" id="PTHR43726:SF1">
    <property type="entry name" value="BIOTIN SYNTHASE"/>
    <property type="match status" value="1"/>
</dbReference>
<dbReference type="InterPro" id="IPR007197">
    <property type="entry name" value="rSAM"/>
</dbReference>
<feature type="domain" description="Radical SAM core" evidence="10">
    <location>
        <begin position="77"/>
        <end position="297"/>
    </location>
</feature>
<evidence type="ECO:0000256" key="5">
    <source>
        <dbReference type="ARBA" id="ARBA00023014"/>
    </source>
</evidence>
<dbReference type="GO" id="GO:0046872">
    <property type="term" value="F:metal ion binding"/>
    <property type="evidence" value="ECO:0007669"/>
    <property type="project" value="UniProtKB-KW"/>
</dbReference>
<dbReference type="InterPro" id="IPR058240">
    <property type="entry name" value="rSAM_sf"/>
</dbReference>
<evidence type="ECO:0000256" key="3">
    <source>
        <dbReference type="ARBA" id="ARBA00022723"/>
    </source>
</evidence>
<feature type="binding site" evidence="7">
    <location>
        <position position="91"/>
    </location>
    <ligand>
        <name>[4Fe-4S] cluster</name>
        <dbReference type="ChEBI" id="CHEBI:49883"/>
        <note>4Fe-4S-S-AdoMet</note>
    </ligand>
</feature>
<feature type="binding site" evidence="8">
    <location>
        <position position="190"/>
    </location>
    <ligand>
        <name>S-adenosyl-L-methionine</name>
        <dbReference type="ChEBI" id="CHEBI:59789"/>
    </ligand>
</feature>
<feature type="region of interest" description="Disordered" evidence="9">
    <location>
        <begin position="363"/>
        <end position="386"/>
    </location>
</feature>
<keyword evidence="2 7" id="KW-0949">S-adenosyl-L-methionine</keyword>
<evidence type="ECO:0000256" key="8">
    <source>
        <dbReference type="PIRSR" id="PIRSR004762-2"/>
    </source>
</evidence>
<dbReference type="HOGENOM" id="CLU_033172_0_1_9"/>
<keyword evidence="3" id="KW-0479">Metal-binding</keyword>
<keyword evidence="12" id="KW-1185">Reference proteome</keyword>
<dbReference type="GO" id="GO:0044272">
    <property type="term" value="P:sulfur compound biosynthetic process"/>
    <property type="evidence" value="ECO:0007669"/>
    <property type="project" value="UniProtKB-ARBA"/>
</dbReference>
<dbReference type="SFLD" id="SFLDG01280">
    <property type="entry name" value="HydE/PylB-like"/>
    <property type="match status" value="1"/>
</dbReference>
<dbReference type="SMART" id="SM00729">
    <property type="entry name" value="Elp3"/>
    <property type="match status" value="1"/>
</dbReference>
<dbReference type="STRING" id="767817.Desgi_0921"/>
<dbReference type="AlphaFoldDB" id="R4KFM9"/>
<feature type="binding site" evidence="8">
    <location>
        <position position="209"/>
    </location>
    <ligand>
        <name>S-adenosyl-L-methionine</name>
        <dbReference type="ChEBI" id="CHEBI:59789"/>
    </ligand>
</feature>
<dbReference type="RefSeq" id="WP_006521121.1">
    <property type="nucleotide sequence ID" value="NC_021184.1"/>
</dbReference>
<dbReference type="Proteomes" id="UP000013520">
    <property type="component" value="Chromosome"/>
</dbReference>
<dbReference type="InterPro" id="IPR013785">
    <property type="entry name" value="Aldolase_TIM"/>
</dbReference>
<evidence type="ECO:0000256" key="4">
    <source>
        <dbReference type="ARBA" id="ARBA00023004"/>
    </source>
</evidence>
<feature type="binding site" evidence="8">
    <location>
        <position position="165"/>
    </location>
    <ligand>
        <name>(3R)-3-methyl-D-ornithine</name>
        <dbReference type="ChEBI" id="CHEBI:64642"/>
    </ligand>
</feature>
<dbReference type="InterPro" id="IPR024021">
    <property type="entry name" value="FeFe-hyd_HydE_rSAM"/>
</dbReference>
<dbReference type="CDD" id="cd01335">
    <property type="entry name" value="Radical_SAM"/>
    <property type="match status" value="1"/>
</dbReference>